<name>A0A5J6SR22_9BACI</name>
<keyword evidence="1" id="KW-0472">Membrane</keyword>
<dbReference type="EMBL" id="CP031223">
    <property type="protein sequence ID" value="QFG00080.1"/>
    <property type="molecule type" value="Genomic_DNA"/>
</dbReference>
<evidence type="ECO:0000313" key="3">
    <source>
        <dbReference type="Proteomes" id="UP000325517"/>
    </source>
</evidence>
<dbReference type="RefSeq" id="WP_151700969.1">
    <property type="nucleotide sequence ID" value="NZ_CP031223.1"/>
</dbReference>
<dbReference type="Proteomes" id="UP000325517">
    <property type="component" value="Chromosome"/>
</dbReference>
<sequence>MKKILKYTIIGITSFFLVLLVFSNLLRWAKQGAFLKYDNGVTIEVYNSSKQVITDLNFYFSFSGYHVYQDLGTINQLKPGEKTSRYSHQIKDTGNDRSLYLQYPINKTEAEVESLAYLPSYKPSKVVVILEITGIDNKGKLLFKVRGYENVFGQYEFDLTSDRE</sequence>
<evidence type="ECO:0000313" key="2">
    <source>
        <dbReference type="EMBL" id="QFG00080.1"/>
    </source>
</evidence>
<protein>
    <submittedName>
        <fullName evidence="2">Uncharacterized protein</fullName>
    </submittedName>
</protein>
<dbReference type="AlphaFoldDB" id="A0A5J6SR22"/>
<organism evidence="2 3">
    <name type="scientific">Psychrobacillus glaciei</name>
    <dbReference type="NCBI Taxonomy" id="2283160"/>
    <lineage>
        <taxon>Bacteria</taxon>
        <taxon>Bacillati</taxon>
        <taxon>Bacillota</taxon>
        <taxon>Bacilli</taxon>
        <taxon>Bacillales</taxon>
        <taxon>Bacillaceae</taxon>
        <taxon>Psychrobacillus</taxon>
    </lineage>
</organism>
<gene>
    <name evidence="2" type="ORF">PB01_15290</name>
</gene>
<keyword evidence="1" id="KW-1133">Transmembrane helix</keyword>
<evidence type="ECO:0000256" key="1">
    <source>
        <dbReference type="SAM" id="Phobius"/>
    </source>
</evidence>
<dbReference type="KEGG" id="psyo:PB01_15290"/>
<dbReference type="OrthoDB" id="2972394at2"/>
<keyword evidence="3" id="KW-1185">Reference proteome</keyword>
<proteinExistence type="predicted"/>
<feature type="transmembrane region" description="Helical" evidence="1">
    <location>
        <begin position="6"/>
        <end position="26"/>
    </location>
</feature>
<keyword evidence="1" id="KW-0812">Transmembrane</keyword>
<accession>A0A5J6SR22</accession>
<reference evidence="2 3" key="1">
    <citation type="submission" date="2018-07" db="EMBL/GenBank/DDBJ databases">
        <title>Complete genome sequence of Psychrobacillus sp. PB01, isolated from iceberg, and comparative genome analysis of Psychrobacillus strains.</title>
        <authorList>
            <person name="Lee P.C."/>
        </authorList>
    </citation>
    <scope>NUCLEOTIDE SEQUENCE [LARGE SCALE GENOMIC DNA]</scope>
    <source>
        <strain evidence="2 3">PB01</strain>
    </source>
</reference>